<accession>A0ABD3HB17</accession>
<keyword evidence="1" id="KW-0862">Zinc</keyword>
<gene>
    <name evidence="5" type="ORF">R1sor_013998</name>
</gene>
<dbReference type="PROSITE" id="PS50089">
    <property type="entry name" value="ZF_RING_2"/>
    <property type="match status" value="1"/>
</dbReference>
<evidence type="ECO:0000256" key="1">
    <source>
        <dbReference type="PROSITE-ProRule" id="PRU00175"/>
    </source>
</evidence>
<reference evidence="5 6" key="1">
    <citation type="submission" date="2024-09" db="EMBL/GenBank/DDBJ databases">
        <title>Chromosome-scale assembly of Riccia sorocarpa.</title>
        <authorList>
            <person name="Paukszto L."/>
        </authorList>
    </citation>
    <scope>NUCLEOTIDE SEQUENCE [LARGE SCALE GENOMIC DNA]</scope>
    <source>
        <strain evidence="5">LP-2024</strain>
        <tissue evidence="5">Aerial parts of the thallus</tissue>
    </source>
</reference>
<feature type="region of interest" description="Disordered" evidence="3">
    <location>
        <begin position="54"/>
        <end position="84"/>
    </location>
</feature>
<keyword evidence="2" id="KW-0175">Coiled coil</keyword>
<sequence>MKDSMEDAWRIHNPEEVGRRGVPKHGSCAEFSLTFVKLLYARVILGREMDFRRLSGSGQTPRKRGRDDRSASPSPSSALAIVPTGEGSLRQLPQTLDEVFAEAESSLALEEATPAEVLSWYRPVAGLSWKRSVFCTRELGSLPWRRLEDAARSETEVLMQEIDDMKNELQRLLEFADNVDGVDRESLLRAELGVVRVQLDEALLQTQRLSRECLEKEAELHIAMNENDRLEREVYKMREDALTLSRLGLVGHVPAPGSRQLAPEAPGRLEQLEKELKESVDGTAKMRAALEQQLKESHHEVEALKKNVTELQNAFVEEVAHQEELGALKSVWEIETAELKEAVGTAQARVLEDSLVSTEFPYTYRASIKDKLPKTRELLHGRCVAEFDSTTEAARSPSGLRQKFHALKRVELELQTERADLDAAAQGVSWKFRTKHHDLKNMQCDNLKILVYRGKKTMWPQPARDRWNEGGSVVRQAFPGWVTLPMTEGGTKNLPPMWHRAQCYVCQNFFGPEGGYVPGTCAHPVHISCLLRMLHKCTKCGICRKEYHPRLWFQFSLEDKLPAARQSLEPRFYMYKFNLMHVTGITSVLDGPAR</sequence>
<proteinExistence type="predicted"/>
<keyword evidence="1" id="KW-0479">Metal-binding</keyword>
<evidence type="ECO:0000313" key="5">
    <source>
        <dbReference type="EMBL" id="KAL3687689.1"/>
    </source>
</evidence>
<dbReference type="EMBL" id="JBJQOH010000004">
    <property type="protein sequence ID" value="KAL3687689.1"/>
    <property type="molecule type" value="Genomic_DNA"/>
</dbReference>
<evidence type="ECO:0000256" key="3">
    <source>
        <dbReference type="SAM" id="MobiDB-lite"/>
    </source>
</evidence>
<dbReference type="AlphaFoldDB" id="A0ABD3HB17"/>
<feature type="domain" description="RING-type" evidence="4">
    <location>
        <begin position="503"/>
        <end position="544"/>
    </location>
</feature>
<organism evidence="5 6">
    <name type="scientific">Riccia sorocarpa</name>
    <dbReference type="NCBI Taxonomy" id="122646"/>
    <lineage>
        <taxon>Eukaryota</taxon>
        <taxon>Viridiplantae</taxon>
        <taxon>Streptophyta</taxon>
        <taxon>Embryophyta</taxon>
        <taxon>Marchantiophyta</taxon>
        <taxon>Marchantiopsida</taxon>
        <taxon>Marchantiidae</taxon>
        <taxon>Marchantiales</taxon>
        <taxon>Ricciaceae</taxon>
        <taxon>Riccia</taxon>
    </lineage>
</organism>
<dbReference type="GO" id="GO:0008270">
    <property type="term" value="F:zinc ion binding"/>
    <property type="evidence" value="ECO:0007669"/>
    <property type="project" value="UniProtKB-KW"/>
</dbReference>
<keyword evidence="6" id="KW-1185">Reference proteome</keyword>
<comment type="caution">
    <text evidence="5">The sequence shown here is derived from an EMBL/GenBank/DDBJ whole genome shotgun (WGS) entry which is preliminary data.</text>
</comment>
<evidence type="ECO:0000259" key="4">
    <source>
        <dbReference type="PROSITE" id="PS50089"/>
    </source>
</evidence>
<keyword evidence="1" id="KW-0863">Zinc-finger</keyword>
<name>A0ABD3HB17_9MARC</name>
<evidence type="ECO:0000313" key="6">
    <source>
        <dbReference type="Proteomes" id="UP001633002"/>
    </source>
</evidence>
<dbReference type="SUPFAM" id="SSF57850">
    <property type="entry name" value="RING/U-box"/>
    <property type="match status" value="1"/>
</dbReference>
<feature type="coiled-coil region" evidence="2">
    <location>
        <begin position="148"/>
        <end position="240"/>
    </location>
</feature>
<protein>
    <recommendedName>
        <fullName evidence="4">RING-type domain-containing protein</fullName>
    </recommendedName>
</protein>
<feature type="coiled-coil region" evidence="2">
    <location>
        <begin position="287"/>
        <end position="314"/>
    </location>
</feature>
<dbReference type="InterPro" id="IPR001841">
    <property type="entry name" value="Znf_RING"/>
</dbReference>
<dbReference type="Proteomes" id="UP001633002">
    <property type="component" value="Unassembled WGS sequence"/>
</dbReference>
<dbReference type="CDD" id="cd16448">
    <property type="entry name" value="RING-H2"/>
    <property type="match status" value="1"/>
</dbReference>
<evidence type="ECO:0000256" key="2">
    <source>
        <dbReference type="SAM" id="Coils"/>
    </source>
</evidence>